<feature type="region of interest" description="Disordered" evidence="1">
    <location>
        <begin position="1"/>
        <end position="91"/>
    </location>
</feature>
<feature type="compositionally biased region" description="Polar residues" evidence="1">
    <location>
        <begin position="54"/>
        <end position="66"/>
    </location>
</feature>
<evidence type="ECO:0000313" key="3">
    <source>
        <dbReference type="Proteomes" id="UP000005237"/>
    </source>
</evidence>
<sequence length="133" mass="14490">MGNSLAAIGARHHMWEGSASDRLSTSSESTGPVVSFGQALRSAMETGPRHEDSTTMSQSLGASSQDLAYEVETEESNADSSRKSSVSQETCEKLCRIPREQGLDAQDFRCAMCRKTVGGTTFSKFEEWPEVLF</sequence>
<organism evidence="2 3">
    <name type="scientific">Caenorhabditis japonica</name>
    <dbReference type="NCBI Taxonomy" id="281687"/>
    <lineage>
        <taxon>Eukaryota</taxon>
        <taxon>Metazoa</taxon>
        <taxon>Ecdysozoa</taxon>
        <taxon>Nematoda</taxon>
        <taxon>Chromadorea</taxon>
        <taxon>Rhabditida</taxon>
        <taxon>Rhabditina</taxon>
        <taxon>Rhabditomorpha</taxon>
        <taxon>Rhabditoidea</taxon>
        <taxon>Rhabditidae</taxon>
        <taxon>Peloderinae</taxon>
        <taxon>Caenorhabditis</taxon>
    </lineage>
</organism>
<evidence type="ECO:0000313" key="2">
    <source>
        <dbReference type="EnsemblMetazoa" id="CJA34442.1"/>
    </source>
</evidence>
<accession>A0A8R1IIB2</accession>
<name>A0A8R1IIB2_CAEJA</name>
<proteinExistence type="predicted"/>
<dbReference type="AlphaFoldDB" id="A0A8R1IIB2"/>
<dbReference type="Proteomes" id="UP000005237">
    <property type="component" value="Unassembled WGS sequence"/>
</dbReference>
<reference evidence="3" key="1">
    <citation type="submission" date="2010-08" db="EMBL/GenBank/DDBJ databases">
        <authorList>
            <consortium name="Caenorhabditis japonica Sequencing Consortium"/>
            <person name="Wilson R.K."/>
        </authorList>
    </citation>
    <scope>NUCLEOTIDE SEQUENCE [LARGE SCALE GENOMIC DNA]</scope>
    <source>
        <strain evidence="3">DF5081</strain>
    </source>
</reference>
<feature type="compositionally biased region" description="Polar residues" evidence="1">
    <location>
        <begin position="21"/>
        <end position="32"/>
    </location>
</feature>
<dbReference type="EnsemblMetazoa" id="CJA34442.1">
    <property type="protein sequence ID" value="CJA34442.1"/>
    <property type="gene ID" value="WBGene00210289"/>
</dbReference>
<evidence type="ECO:0000256" key="1">
    <source>
        <dbReference type="SAM" id="MobiDB-lite"/>
    </source>
</evidence>
<keyword evidence="3" id="KW-1185">Reference proteome</keyword>
<reference evidence="2" key="2">
    <citation type="submission" date="2022-06" db="UniProtKB">
        <authorList>
            <consortium name="EnsemblMetazoa"/>
        </authorList>
    </citation>
    <scope>IDENTIFICATION</scope>
    <source>
        <strain evidence="2">DF5081</strain>
    </source>
</reference>
<protein>
    <submittedName>
        <fullName evidence="2">Uncharacterized protein</fullName>
    </submittedName>
</protein>